<dbReference type="AlphaFoldDB" id="A0A022RAN6"/>
<feature type="non-terminal residue" evidence="1">
    <location>
        <position position="1"/>
    </location>
</feature>
<proteinExistence type="predicted"/>
<protein>
    <submittedName>
        <fullName evidence="1">Uncharacterized protein</fullName>
    </submittedName>
</protein>
<organism evidence="1 2">
    <name type="scientific">Erythranthe guttata</name>
    <name type="common">Yellow monkey flower</name>
    <name type="synonym">Mimulus guttatus</name>
    <dbReference type="NCBI Taxonomy" id="4155"/>
    <lineage>
        <taxon>Eukaryota</taxon>
        <taxon>Viridiplantae</taxon>
        <taxon>Streptophyta</taxon>
        <taxon>Embryophyta</taxon>
        <taxon>Tracheophyta</taxon>
        <taxon>Spermatophyta</taxon>
        <taxon>Magnoliopsida</taxon>
        <taxon>eudicotyledons</taxon>
        <taxon>Gunneridae</taxon>
        <taxon>Pentapetalae</taxon>
        <taxon>asterids</taxon>
        <taxon>lamiids</taxon>
        <taxon>Lamiales</taxon>
        <taxon>Phrymaceae</taxon>
        <taxon>Erythranthe</taxon>
    </lineage>
</organism>
<accession>A0A022RAN6</accession>
<evidence type="ECO:0000313" key="2">
    <source>
        <dbReference type="Proteomes" id="UP000030748"/>
    </source>
</evidence>
<sequence length="44" mass="4812">DKPKLWGDGKWEVARNLLASMIKSGLEPSSTLPILCTKQDPSIS</sequence>
<name>A0A022RAN6_ERYGU</name>
<evidence type="ECO:0000313" key="1">
    <source>
        <dbReference type="EMBL" id="EYU35965.1"/>
    </source>
</evidence>
<reference evidence="1 2" key="1">
    <citation type="journal article" date="2013" name="Proc. Natl. Acad. Sci. U.S.A.">
        <title>Fine-scale variation in meiotic recombination in Mimulus inferred from population shotgun sequencing.</title>
        <authorList>
            <person name="Hellsten U."/>
            <person name="Wright K.M."/>
            <person name="Jenkins J."/>
            <person name="Shu S."/>
            <person name="Yuan Y."/>
            <person name="Wessler S.R."/>
            <person name="Schmutz J."/>
            <person name="Willis J.H."/>
            <person name="Rokhsar D.S."/>
        </authorList>
    </citation>
    <scope>NUCLEOTIDE SEQUENCE [LARGE SCALE GENOMIC DNA]</scope>
    <source>
        <strain evidence="2">cv. DUN x IM62</strain>
    </source>
</reference>
<keyword evidence="2" id="KW-1185">Reference proteome</keyword>
<dbReference type="Proteomes" id="UP000030748">
    <property type="component" value="Unassembled WGS sequence"/>
</dbReference>
<gene>
    <name evidence="1" type="ORF">MIMGU_mgv1a0254152mg</name>
</gene>
<dbReference type="EMBL" id="KI630592">
    <property type="protein sequence ID" value="EYU35965.1"/>
    <property type="molecule type" value="Genomic_DNA"/>
</dbReference>